<gene>
    <name evidence="2" type="ORF">P0Y53_12135</name>
</gene>
<keyword evidence="1" id="KW-0732">Signal</keyword>
<dbReference type="EMBL" id="CP119311">
    <property type="protein sequence ID" value="WEK38247.1"/>
    <property type="molecule type" value="Genomic_DNA"/>
</dbReference>
<proteinExistence type="predicted"/>
<dbReference type="AlphaFoldDB" id="A0AAJ5WXA6"/>
<accession>A0AAJ5WXA6</accession>
<organism evidence="2 3">
    <name type="scientific">Candidatus Pseudobacter hemicellulosilyticus</name>
    <dbReference type="NCBI Taxonomy" id="3121375"/>
    <lineage>
        <taxon>Bacteria</taxon>
        <taxon>Pseudomonadati</taxon>
        <taxon>Bacteroidota</taxon>
        <taxon>Chitinophagia</taxon>
        <taxon>Chitinophagales</taxon>
        <taxon>Chitinophagaceae</taxon>
        <taxon>Pseudobacter</taxon>
    </lineage>
</organism>
<feature type="chain" id="PRO_5042604106" evidence="1">
    <location>
        <begin position="21"/>
        <end position="162"/>
    </location>
</feature>
<reference evidence="2" key="1">
    <citation type="submission" date="2023-03" db="EMBL/GenBank/DDBJ databases">
        <title>Andean soil-derived lignocellulolytic bacterial consortium as a source of novel taxa and putative plastic-active enzymes.</title>
        <authorList>
            <person name="Diaz-Garcia L."/>
            <person name="Chuvochina M."/>
            <person name="Feuerriegel G."/>
            <person name="Bunk B."/>
            <person name="Sproer C."/>
            <person name="Streit W.R."/>
            <person name="Rodriguez L.M."/>
            <person name="Overmann J."/>
            <person name="Jimenez D.J."/>
        </authorList>
    </citation>
    <scope>NUCLEOTIDE SEQUENCE</scope>
    <source>
        <strain evidence="2">MAG 7</strain>
    </source>
</reference>
<name>A0AAJ5WXA6_9BACT</name>
<evidence type="ECO:0000256" key="1">
    <source>
        <dbReference type="SAM" id="SignalP"/>
    </source>
</evidence>
<evidence type="ECO:0000313" key="3">
    <source>
        <dbReference type="Proteomes" id="UP001220610"/>
    </source>
</evidence>
<evidence type="ECO:0000313" key="2">
    <source>
        <dbReference type="EMBL" id="WEK38247.1"/>
    </source>
</evidence>
<protein>
    <submittedName>
        <fullName evidence="2">Uncharacterized protein</fullName>
    </submittedName>
</protein>
<feature type="signal peptide" evidence="1">
    <location>
        <begin position="1"/>
        <end position="20"/>
    </location>
</feature>
<sequence>MQTFVPGLLAVLLGAGTALLQPVHSTAHRACTDSPLIWYTVKSGSGVYGFIEGNDIGSTGLFNLNLNLYSDLTPSVPPGGAPMAMANGVLDADDFSDFGSFNRIRSSADEAALNCPISGAYACSVAFKVPVSYATDFELVSGYVHPKPTADIACIIYRNTAP</sequence>
<dbReference type="Proteomes" id="UP001220610">
    <property type="component" value="Chromosome"/>
</dbReference>